<dbReference type="AlphaFoldDB" id="A0A0F9VSD6"/>
<reference evidence="1" key="1">
    <citation type="journal article" date="2015" name="Nature">
        <title>Complex archaea that bridge the gap between prokaryotes and eukaryotes.</title>
        <authorList>
            <person name="Spang A."/>
            <person name="Saw J.H."/>
            <person name="Jorgensen S.L."/>
            <person name="Zaremba-Niedzwiedzka K."/>
            <person name="Martijn J."/>
            <person name="Lind A.E."/>
            <person name="van Eijk R."/>
            <person name="Schleper C."/>
            <person name="Guy L."/>
            <person name="Ettema T.J."/>
        </authorList>
    </citation>
    <scope>NUCLEOTIDE SEQUENCE</scope>
</reference>
<comment type="caution">
    <text evidence="1">The sequence shown here is derived from an EMBL/GenBank/DDBJ whole genome shotgun (WGS) entry which is preliminary data.</text>
</comment>
<organism evidence="1">
    <name type="scientific">marine sediment metagenome</name>
    <dbReference type="NCBI Taxonomy" id="412755"/>
    <lineage>
        <taxon>unclassified sequences</taxon>
        <taxon>metagenomes</taxon>
        <taxon>ecological metagenomes</taxon>
    </lineage>
</organism>
<protein>
    <submittedName>
        <fullName evidence="1">Uncharacterized protein</fullName>
    </submittedName>
</protein>
<dbReference type="EMBL" id="LAZR01000296">
    <property type="protein sequence ID" value="KKN76366.1"/>
    <property type="molecule type" value="Genomic_DNA"/>
</dbReference>
<evidence type="ECO:0000313" key="1">
    <source>
        <dbReference type="EMBL" id="KKN76366.1"/>
    </source>
</evidence>
<gene>
    <name evidence="1" type="ORF">LCGC14_0370520</name>
</gene>
<sequence length="72" mass="8294">MSKFTENIELDARIVFAAMRGGIDGVMEFAFNHRQHFKTANDAVERAKWLKTQSEDYITKVSEKAAKIELMK</sequence>
<proteinExistence type="predicted"/>
<name>A0A0F9VSD6_9ZZZZ</name>
<accession>A0A0F9VSD6</accession>